<feature type="compositionally biased region" description="Pro residues" evidence="1">
    <location>
        <begin position="474"/>
        <end position="485"/>
    </location>
</feature>
<comment type="caution">
    <text evidence="2">The sequence shown here is derived from an EMBL/GenBank/DDBJ whole genome shotgun (WGS) entry which is preliminary data.</text>
</comment>
<evidence type="ECO:0000313" key="2">
    <source>
        <dbReference type="EMBL" id="KAA6385366.1"/>
    </source>
</evidence>
<feature type="region of interest" description="Disordered" evidence="1">
    <location>
        <begin position="256"/>
        <end position="500"/>
    </location>
</feature>
<name>A0A5J4VT28_9EUKA</name>
<feature type="compositionally biased region" description="Basic and acidic residues" evidence="1">
    <location>
        <begin position="295"/>
        <end position="325"/>
    </location>
</feature>
<evidence type="ECO:0000313" key="3">
    <source>
        <dbReference type="Proteomes" id="UP000324800"/>
    </source>
</evidence>
<sequence>MATADVALLLETFISRSLQEIRTTFNLPVWEDMVPFGLELRISSQIVVGLVVDVRQPEKPKKMDVITEGTLSVLKEQLQRLKDGGVQLDFASAGSESTDAIVALSRMALETRDSNFNNKYLHYELHKDLTDATIVFLVFVALPKEKRNRDLYQSGWLLRGGEQTVYTIPYNTNDDYHEQKDEILQRFNDLAKQIDEEQSSNQGKNIGSGSKQTQIIDQNQLAALMESMNTSILPLDDSTSPKKPDIKGLIVFPGKESTSEITDPQNETQNSYNQQKDNKSKTGVVGFLKQMLRIPQKEKEKGKDKEKQQLQVEQKKEEQVEQKREEEEELLEKENKQEKENENEKENDKEQEKEVEKEQEQSEVIDEQPKEEPTKQDDEQKDNKIIKPETKKEENKRKKEEAKKKKEEELLLKKKQEEDKRIAKEELEEKKKKEEEDKKKAKELEELKKKEDKQKKKEQKNESQKPKQIISFPTPNPRQHSPPPTSDIKILQRVKDDEQQEQMKVLMQEEEIKVRQILMEEEKIKEEEEDQKLKEQQRIEQEEKMRIEEELIRKKKEDEERRRIEEIEQQRIKKEQEEKLKQETLEIRMKRLDELKQQSQVRAQNKASREQRKIERNIREQQRKQSEANRNKREEERKQEEQELIKEHEQNEIIRQQEEQKRKMSEEVRKFNKEQRDENKRERERKRKEIRDKQEERNKELEQDKENKKKAQVILEQLLIKEKSVQDQGFLPNPVNEKEKEQSQIHEIVYRYQTNQILEELAKFGSAALDLGIGCEVDGDPLHANVTQPGVWWI</sequence>
<dbReference type="EMBL" id="SNRW01005296">
    <property type="protein sequence ID" value="KAA6385366.1"/>
    <property type="molecule type" value="Genomic_DNA"/>
</dbReference>
<dbReference type="AlphaFoldDB" id="A0A5J4VT28"/>
<feature type="compositionally biased region" description="Basic and acidic residues" evidence="1">
    <location>
        <begin position="332"/>
        <end position="360"/>
    </location>
</feature>
<feature type="compositionally biased region" description="Basic and acidic residues" evidence="1">
    <location>
        <begin position="607"/>
        <end position="709"/>
    </location>
</feature>
<feature type="compositionally biased region" description="Polar residues" evidence="1">
    <location>
        <begin position="597"/>
        <end position="606"/>
    </location>
</feature>
<feature type="region of interest" description="Disordered" evidence="1">
    <location>
        <begin position="593"/>
        <end position="709"/>
    </location>
</feature>
<protein>
    <submittedName>
        <fullName evidence="2">Uncharacterized protein</fullName>
    </submittedName>
</protein>
<reference evidence="2 3" key="1">
    <citation type="submission" date="2019-03" db="EMBL/GenBank/DDBJ databases">
        <title>Single cell metagenomics reveals metabolic interactions within the superorganism composed of flagellate Streblomastix strix and complex community of Bacteroidetes bacteria on its surface.</title>
        <authorList>
            <person name="Treitli S.C."/>
            <person name="Kolisko M."/>
            <person name="Husnik F."/>
            <person name="Keeling P."/>
            <person name="Hampl V."/>
        </authorList>
    </citation>
    <scope>NUCLEOTIDE SEQUENCE [LARGE SCALE GENOMIC DNA]</scope>
    <source>
        <strain evidence="2">ST1C</strain>
    </source>
</reference>
<feature type="compositionally biased region" description="Polar residues" evidence="1">
    <location>
        <begin position="259"/>
        <end position="275"/>
    </location>
</feature>
<gene>
    <name evidence="2" type="ORF">EZS28_019107</name>
</gene>
<evidence type="ECO:0000256" key="1">
    <source>
        <dbReference type="SAM" id="MobiDB-lite"/>
    </source>
</evidence>
<organism evidence="2 3">
    <name type="scientific">Streblomastix strix</name>
    <dbReference type="NCBI Taxonomy" id="222440"/>
    <lineage>
        <taxon>Eukaryota</taxon>
        <taxon>Metamonada</taxon>
        <taxon>Preaxostyla</taxon>
        <taxon>Oxymonadida</taxon>
        <taxon>Streblomastigidae</taxon>
        <taxon>Streblomastix</taxon>
    </lineage>
</organism>
<feature type="compositionally biased region" description="Basic and acidic residues" evidence="1">
    <location>
        <begin position="367"/>
        <end position="465"/>
    </location>
</feature>
<dbReference type="Proteomes" id="UP000324800">
    <property type="component" value="Unassembled WGS sequence"/>
</dbReference>
<proteinExistence type="predicted"/>
<accession>A0A5J4VT28</accession>